<comment type="caution">
    <text evidence="3">The sequence shown here is derived from an EMBL/GenBank/DDBJ whole genome shotgun (WGS) entry which is preliminary data.</text>
</comment>
<gene>
    <name evidence="3" type="ORF">THAOC_35694</name>
</gene>
<keyword evidence="2" id="KW-1133">Transmembrane helix</keyword>
<keyword evidence="2" id="KW-0472">Membrane</keyword>
<proteinExistence type="predicted"/>
<evidence type="ECO:0000313" key="4">
    <source>
        <dbReference type="Proteomes" id="UP000266841"/>
    </source>
</evidence>
<dbReference type="EMBL" id="AGNL01048341">
    <property type="protein sequence ID" value="EJK45684.1"/>
    <property type="molecule type" value="Genomic_DNA"/>
</dbReference>
<feature type="transmembrane region" description="Helical" evidence="2">
    <location>
        <begin position="192"/>
        <end position="212"/>
    </location>
</feature>
<evidence type="ECO:0000313" key="3">
    <source>
        <dbReference type="EMBL" id="EJK45684.1"/>
    </source>
</evidence>
<dbReference type="Proteomes" id="UP000266841">
    <property type="component" value="Unassembled WGS sequence"/>
</dbReference>
<feature type="region of interest" description="Disordered" evidence="1">
    <location>
        <begin position="222"/>
        <end position="243"/>
    </location>
</feature>
<evidence type="ECO:0008006" key="5">
    <source>
        <dbReference type="Google" id="ProtNLM"/>
    </source>
</evidence>
<evidence type="ECO:0000256" key="2">
    <source>
        <dbReference type="SAM" id="Phobius"/>
    </source>
</evidence>
<organism evidence="3 4">
    <name type="scientific">Thalassiosira oceanica</name>
    <name type="common">Marine diatom</name>
    <dbReference type="NCBI Taxonomy" id="159749"/>
    <lineage>
        <taxon>Eukaryota</taxon>
        <taxon>Sar</taxon>
        <taxon>Stramenopiles</taxon>
        <taxon>Ochrophyta</taxon>
        <taxon>Bacillariophyta</taxon>
        <taxon>Coscinodiscophyceae</taxon>
        <taxon>Thalassiosirophycidae</taxon>
        <taxon>Thalassiosirales</taxon>
        <taxon>Thalassiosiraceae</taxon>
        <taxon>Thalassiosira</taxon>
    </lineage>
</organism>
<sequence length="318" mass="33977">MNRSKRPVISYDEDESAMSAMASESTSPDDHGLMDAPVAVFPDHPRVACRRPRERIRGAPTTSPRGQGQHDHSEMEGSQLHDGPSGPHFYPPEFDDSLTKRVENDVERNLSDNPRDSAFTVNSTMVTSVANAAAAVGRPSMLGGAEGENASFEATSPLPTSQRTEAIAATAATGFDSPVTAFYLYCRGIQGFVSVMVAVTLLAIVTLVGVLLSNNLEGNATSMPSVPPTSSHRPTQAPSQVPTLNKNEDFLQIGDWRIAAVLPTTTRSLSYQPSEMSATKTPVGPGGLAAGFRLKHVMLDRISEKSLGMSVCFCICVR</sequence>
<keyword evidence="4" id="KW-1185">Reference proteome</keyword>
<feature type="region of interest" description="Disordered" evidence="1">
    <location>
        <begin position="1"/>
        <end position="96"/>
    </location>
</feature>
<protein>
    <recommendedName>
        <fullName evidence="5">Transmembrane protein</fullName>
    </recommendedName>
</protein>
<dbReference type="AlphaFoldDB" id="K0R315"/>
<name>K0R315_THAOC</name>
<accession>K0R315</accession>
<reference evidence="3 4" key="1">
    <citation type="journal article" date="2012" name="Genome Biol.">
        <title>Genome and low-iron response of an oceanic diatom adapted to chronic iron limitation.</title>
        <authorList>
            <person name="Lommer M."/>
            <person name="Specht M."/>
            <person name="Roy A.S."/>
            <person name="Kraemer L."/>
            <person name="Andreson R."/>
            <person name="Gutowska M.A."/>
            <person name="Wolf J."/>
            <person name="Bergner S.V."/>
            <person name="Schilhabel M.B."/>
            <person name="Klostermeier U.C."/>
            <person name="Beiko R.G."/>
            <person name="Rosenstiel P."/>
            <person name="Hippler M."/>
            <person name="Laroche J."/>
        </authorList>
    </citation>
    <scope>NUCLEOTIDE SEQUENCE [LARGE SCALE GENOMIC DNA]</scope>
    <source>
        <strain evidence="3 4">CCMP1005</strain>
    </source>
</reference>
<evidence type="ECO:0000256" key="1">
    <source>
        <dbReference type="SAM" id="MobiDB-lite"/>
    </source>
</evidence>
<keyword evidence="2" id="KW-0812">Transmembrane</keyword>